<feature type="region of interest" description="Disordered" evidence="1">
    <location>
        <begin position="39"/>
        <end position="62"/>
    </location>
</feature>
<dbReference type="Proteomes" id="UP000309215">
    <property type="component" value="Unassembled WGS sequence"/>
</dbReference>
<dbReference type="OrthoDB" id="5481789at2"/>
<evidence type="ECO:0000313" key="2">
    <source>
        <dbReference type="EMBL" id="TKD07961.1"/>
    </source>
</evidence>
<feature type="compositionally biased region" description="Gly residues" evidence="1">
    <location>
        <begin position="1473"/>
        <end position="1505"/>
    </location>
</feature>
<evidence type="ECO:0000313" key="3">
    <source>
        <dbReference type="Proteomes" id="UP000309215"/>
    </source>
</evidence>
<gene>
    <name evidence="2" type="ORF">E8A74_16910</name>
</gene>
<sequence length="1560" mass="156835">MSTVWRASCSLGSLVRSRPRTARTALWLALTSASLGCTSAERPGGGAQATDAPPSQAPASAAGPLGLGDVMRRVHFAFRPEGDSFRGGHTTYAVRADARSFEVAPYQPAGEGPGREAVKGAAFVATLTSIERGGVSLQGARGARADLDPSARVAITHGDVIEHLENTDQGVEQSFSFAKKPEGRGDLEVRIAVSGEMFTKETETGLHFVDPATGLGVRYGLATWIDARGQKTAVPVDFEAGHIVLRVPEQALDEGAFPAVLDPVIGPEFGIDQEIQGGAPGTQTEAAVAYGAGKFLVVWRDGRTGTDDLYGVRVSSAGTILDTSGVLISGAAGVQQKPDVAFDGTNWLVTWTDARQDSSNDIYAARVSDSGAVLDPNGIPIAATTMMGAEGPAAVTFGGTNYLVAYRRGYGLYGRLVAPSGAMNPEFTIAPPSVYLNDISVAFNGANYLVVFDNVSSSTDVVHGRRITPSGVVLDASNLTLCYYCNTSDLDVASDGTNWFAVWRDSGIYGQRITNAGAMLDSSSGKYLAENGSGLSVVFAGSGYGVFAETSGEIYGLLVDSLGNVTTPKTALVGEPGSSTLAAAAYDGTNFFLAFRDTRLTSSYNPADVFGLRVSPTFTKVDATSQLLSRAANAEVRPAVAYNGTNYLAVWEDRRPGATADIYGARLTTSGTVLDPSGIAISQATGSEYYPSVASLGADWLVAWTDGRAGNDDVYAARVGGDGSVLDPSGLPIATATGSQSSPAVSSDGTNWLVTWQDGVSAEIWASRISPTATKLDATGIQISSSGGSSSAVAFNGTNYLIAWARPGAPTFDIAGARLTPAGVVLDTGNFAINIAATASSEWNPGVTSNGADWLVTWDNGADVRGARVDGSGAVLDPMGIGISTATNRQAEARPIWDGTQYWVVWEDERAAGGRQDLYGARLTPGGVVTDTTGIVLANDPAQNELAPAIAAGPSKEALLVYHRFDTAQPHGADRVWARLVSDPTLGVNGVSCQTGAQCASGSCVDGVCCDTACNGACVACTAAKKGGGVDGECGSITMGADPDDECANQAGSSCGTTGSCNGAGACQLHAQGTPCGAVCVGDAAQSNTCNGMGTCAAAGAATNCAPYACVAGACKTTCTANADCTASNQCVGGVCGKLEPNGAACTSDVWCQSGACVDGVCCNTACTGLCEACTTAKKGAGANGVCGPITSGTDPENECALEAAGSCGQNGQCNGAGACQLHPQGTSCGASLCQGNVVKGQICDGMGQCVTEPAGKDCAPYVCSAGSCKNPCANDNECLAGTLCLNGACKPPGMPGVPCSTGAACSSGFCVDGICCDTACAGSCEACTAAKKGQGADGQCQPIKMGTDPDDECAAQPPSSCGLDGQCNGAGDCAMYAAGTSCAAGSCEGTTQTSPSQCDGSGTCAPGSQTNCVEGYTCVADKCATSCTDDTACAPGYVCNVAMKWCEAMVQAGSSSSSGAGGGTSSSSAGGSDPGAGGSHPGAGGSNPGAGGAGGDSSGTGGRDSAGEEGCGCKVAGAPRAASLAPSALIAWALGIVLRRRVRRNRKGHGYGSSADQPR</sequence>
<comment type="caution">
    <text evidence="2">The sequence shown here is derived from an EMBL/GenBank/DDBJ whole genome shotgun (WGS) entry which is preliminary data.</text>
</comment>
<dbReference type="RefSeq" id="WP_136930048.1">
    <property type="nucleotide sequence ID" value="NZ_SSMQ01000015.1"/>
</dbReference>
<organism evidence="2 3">
    <name type="scientific">Polyangium fumosum</name>
    <dbReference type="NCBI Taxonomy" id="889272"/>
    <lineage>
        <taxon>Bacteria</taxon>
        <taxon>Pseudomonadati</taxon>
        <taxon>Myxococcota</taxon>
        <taxon>Polyangia</taxon>
        <taxon>Polyangiales</taxon>
        <taxon>Polyangiaceae</taxon>
        <taxon>Polyangium</taxon>
    </lineage>
</organism>
<feature type="compositionally biased region" description="Low complexity" evidence="1">
    <location>
        <begin position="48"/>
        <end position="62"/>
    </location>
</feature>
<keyword evidence="3" id="KW-1185">Reference proteome</keyword>
<feature type="region of interest" description="Disordered" evidence="1">
    <location>
        <begin position="1458"/>
        <end position="1511"/>
    </location>
</feature>
<protein>
    <recommendedName>
        <fullName evidence="4">Disintegrin domain-containing protein</fullName>
    </recommendedName>
</protein>
<proteinExistence type="predicted"/>
<dbReference type="EMBL" id="SSMQ01000015">
    <property type="protein sequence ID" value="TKD07961.1"/>
    <property type="molecule type" value="Genomic_DNA"/>
</dbReference>
<evidence type="ECO:0000256" key="1">
    <source>
        <dbReference type="SAM" id="MobiDB-lite"/>
    </source>
</evidence>
<reference evidence="2 3" key="1">
    <citation type="submission" date="2019-04" db="EMBL/GenBank/DDBJ databases">
        <authorList>
            <person name="Li Y."/>
            <person name="Wang J."/>
        </authorList>
    </citation>
    <scope>NUCLEOTIDE SEQUENCE [LARGE SCALE GENOMIC DNA]</scope>
    <source>
        <strain evidence="2 3">DSM 14668</strain>
    </source>
</reference>
<name>A0A4U1JCD3_9BACT</name>
<evidence type="ECO:0008006" key="4">
    <source>
        <dbReference type="Google" id="ProtNLM"/>
    </source>
</evidence>
<accession>A0A4U1JCD3</accession>